<sequence>MSLLARQSTAPTIQPARGPSRNLVAFLLELHGEWRVRRHIASAQMLDCASLRDIGLTPSGVESAIRHGRRM</sequence>
<gene>
    <name evidence="1" type="ORF">DFR50_10888</name>
</gene>
<reference evidence="1 2" key="1">
    <citation type="submission" date="2018-06" db="EMBL/GenBank/DDBJ databases">
        <title>Genomic Encyclopedia of Type Strains, Phase IV (KMG-IV): sequencing the most valuable type-strain genomes for metagenomic binning, comparative biology and taxonomic classification.</title>
        <authorList>
            <person name="Goeker M."/>
        </authorList>
    </citation>
    <scope>NUCLEOTIDE SEQUENCE [LARGE SCALE GENOMIC DNA]</scope>
    <source>
        <strain evidence="1 2">DSM 24875</strain>
    </source>
</reference>
<evidence type="ECO:0000313" key="2">
    <source>
        <dbReference type="Proteomes" id="UP000253529"/>
    </source>
</evidence>
<dbReference type="EMBL" id="QNRK01000008">
    <property type="protein sequence ID" value="RBP15531.1"/>
    <property type="molecule type" value="Genomic_DNA"/>
</dbReference>
<evidence type="ECO:0000313" key="1">
    <source>
        <dbReference type="EMBL" id="RBP15531.1"/>
    </source>
</evidence>
<dbReference type="Proteomes" id="UP000253529">
    <property type="component" value="Unassembled WGS sequence"/>
</dbReference>
<accession>A0A366FLT1</accession>
<protein>
    <recommendedName>
        <fullName evidence="3">DUF1127 domain-containing protein</fullName>
    </recommendedName>
</protein>
<name>A0A366FLT1_9HYPH</name>
<keyword evidence="2" id="KW-1185">Reference proteome</keyword>
<organism evidence="1 2">
    <name type="scientific">Roseiarcus fermentans</name>
    <dbReference type="NCBI Taxonomy" id="1473586"/>
    <lineage>
        <taxon>Bacteria</taxon>
        <taxon>Pseudomonadati</taxon>
        <taxon>Pseudomonadota</taxon>
        <taxon>Alphaproteobacteria</taxon>
        <taxon>Hyphomicrobiales</taxon>
        <taxon>Roseiarcaceae</taxon>
        <taxon>Roseiarcus</taxon>
    </lineage>
</organism>
<dbReference type="AlphaFoldDB" id="A0A366FLT1"/>
<evidence type="ECO:0008006" key="3">
    <source>
        <dbReference type="Google" id="ProtNLM"/>
    </source>
</evidence>
<comment type="caution">
    <text evidence="1">The sequence shown here is derived from an EMBL/GenBank/DDBJ whole genome shotgun (WGS) entry which is preliminary data.</text>
</comment>
<proteinExistence type="predicted"/>